<dbReference type="OrthoDB" id="4350291at2"/>
<keyword evidence="1" id="KW-1133">Transmembrane helix</keyword>
<feature type="chain" id="PRO_5031051176" description="Integral membrane protein" evidence="2">
    <location>
        <begin position="24"/>
        <end position="290"/>
    </location>
</feature>
<organism evidence="3 4">
    <name type="scientific">Actinophytocola xinjiangensis</name>
    <dbReference type="NCBI Taxonomy" id="485602"/>
    <lineage>
        <taxon>Bacteria</taxon>
        <taxon>Bacillati</taxon>
        <taxon>Actinomycetota</taxon>
        <taxon>Actinomycetes</taxon>
        <taxon>Pseudonocardiales</taxon>
        <taxon>Pseudonocardiaceae</taxon>
    </lineage>
</organism>
<accession>A0A7Z0WPR3</accession>
<evidence type="ECO:0000313" key="4">
    <source>
        <dbReference type="Proteomes" id="UP000185696"/>
    </source>
</evidence>
<feature type="transmembrane region" description="Helical" evidence="1">
    <location>
        <begin position="199"/>
        <end position="220"/>
    </location>
</feature>
<dbReference type="AlphaFoldDB" id="A0A7Z0WPR3"/>
<evidence type="ECO:0000256" key="2">
    <source>
        <dbReference type="SAM" id="SignalP"/>
    </source>
</evidence>
<keyword evidence="1" id="KW-0472">Membrane</keyword>
<keyword evidence="1" id="KW-0812">Transmembrane</keyword>
<keyword evidence="2" id="KW-0732">Signal</keyword>
<keyword evidence="4" id="KW-1185">Reference proteome</keyword>
<reference evidence="3 4" key="1">
    <citation type="submission" date="2016-12" db="EMBL/GenBank/DDBJ databases">
        <title>The draft genome sequence of Actinophytocola xinjiangensis.</title>
        <authorList>
            <person name="Wang W."/>
            <person name="Yuan L."/>
        </authorList>
    </citation>
    <scope>NUCLEOTIDE SEQUENCE [LARGE SCALE GENOMIC DNA]</scope>
    <source>
        <strain evidence="3 4">CGMCC 4.4663</strain>
    </source>
</reference>
<sequence>MFRTAFATLLVLLGCLLAGPAVAAFVLVNEVTDEENYLEAVTPLADEPAVQNAVAAEISDALGEKVPEAARPLVDSSINNFVQSDEFRTSWVEVNREVHPQVIAMLRDEGDAVAIEGDAIVLDLGVVAADLKARFVADEVPLAEQIPEVDARVEVLSGPSIRQAVPAFDLLEKLSVWLPVASIALIVFGLMLSARRGQTLIVTGITLVVMMVLVMIAEWLGGSQVAAKSPNQDITGPFYDALTSTMSVYLWAICGIGGVFVILGAVLSRRAATRPTAPPPPPPPQPVRWG</sequence>
<feature type="transmembrane region" description="Helical" evidence="1">
    <location>
        <begin position="248"/>
        <end position="267"/>
    </location>
</feature>
<evidence type="ECO:0000313" key="3">
    <source>
        <dbReference type="EMBL" id="OLF12117.1"/>
    </source>
</evidence>
<gene>
    <name evidence="3" type="ORF">BLA60_08850</name>
</gene>
<evidence type="ECO:0008006" key="5">
    <source>
        <dbReference type="Google" id="ProtNLM"/>
    </source>
</evidence>
<comment type="caution">
    <text evidence="3">The sequence shown here is derived from an EMBL/GenBank/DDBJ whole genome shotgun (WGS) entry which is preliminary data.</text>
</comment>
<name>A0A7Z0WPR3_9PSEU</name>
<dbReference type="Proteomes" id="UP000185696">
    <property type="component" value="Unassembled WGS sequence"/>
</dbReference>
<dbReference type="RefSeq" id="WP_075132306.1">
    <property type="nucleotide sequence ID" value="NZ_MSIF01000003.1"/>
</dbReference>
<feature type="transmembrane region" description="Helical" evidence="1">
    <location>
        <begin position="174"/>
        <end position="192"/>
    </location>
</feature>
<dbReference type="PROSITE" id="PS51257">
    <property type="entry name" value="PROKAR_LIPOPROTEIN"/>
    <property type="match status" value="1"/>
</dbReference>
<feature type="signal peptide" evidence="2">
    <location>
        <begin position="1"/>
        <end position="23"/>
    </location>
</feature>
<dbReference type="EMBL" id="MSIF01000003">
    <property type="protein sequence ID" value="OLF12117.1"/>
    <property type="molecule type" value="Genomic_DNA"/>
</dbReference>
<proteinExistence type="predicted"/>
<protein>
    <recommendedName>
        <fullName evidence="5">Integral membrane protein</fullName>
    </recommendedName>
</protein>
<evidence type="ECO:0000256" key="1">
    <source>
        <dbReference type="SAM" id="Phobius"/>
    </source>
</evidence>